<reference evidence="4 5" key="1">
    <citation type="submission" date="2020-09" db="EMBL/GenBank/DDBJ databases">
        <title>Bacillus nautilus sp. nov., Chryseoglobus crepusculi sp. nov, and Psychrobacter noctis sp. nov., isolated from deep-sea sponges from the equatorial Atlantic.</title>
        <authorList>
            <person name="Stennett H.L."/>
            <person name="Williams S.E."/>
        </authorList>
    </citation>
    <scope>NUCLEOTIDE SEQUENCE [LARGE SCALE GENOMIC DNA]</scope>
    <source>
        <strain evidence="4 5">28M-24</strain>
    </source>
</reference>
<dbReference type="RefSeq" id="WP_191101557.1">
    <property type="nucleotide sequence ID" value="NZ_JACXXH010000006.1"/>
</dbReference>
<comment type="caution">
    <text evidence="4">The sequence shown here is derived from an EMBL/GenBank/DDBJ whole genome shotgun (WGS) entry which is preliminary data.</text>
</comment>
<keyword evidence="5" id="KW-1185">Reference proteome</keyword>
<organism evidence="4 5">
    <name type="scientific">Olleya marilimosa</name>
    <dbReference type="NCBI Taxonomy" id="272164"/>
    <lineage>
        <taxon>Bacteria</taxon>
        <taxon>Pseudomonadati</taxon>
        <taxon>Bacteroidota</taxon>
        <taxon>Flavobacteriia</taxon>
        <taxon>Flavobacteriales</taxon>
        <taxon>Flavobacteriaceae</taxon>
    </lineage>
</organism>
<dbReference type="Pfam" id="PF18962">
    <property type="entry name" value="Por_Secre_tail"/>
    <property type="match status" value="1"/>
</dbReference>
<feature type="chain" id="PRO_5045598347" evidence="2">
    <location>
        <begin position="20"/>
        <end position="299"/>
    </location>
</feature>
<dbReference type="Proteomes" id="UP000627521">
    <property type="component" value="Unassembled WGS sequence"/>
</dbReference>
<accession>A0ABR8LWE0</accession>
<protein>
    <submittedName>
        <fullName evidence="4">T9SS type A sorting domain-containing protein</fullName>
    </submittedName>
</protein>
<evidence type="ECO:0000259" key="3">
    <source>
        <dbReference type="Pfam" id="PF18962"/>
    </source>
</evidence>
<keyword evidence="1 2" id="KW-0732">Signal</keyword>
<feature type="signal peptide" evidence="2">
    <location>
        <begin position="1"/>
        <end position="19"/>
    </location>
</feature>
<name>A0ABR8LWE0_9FLAO</name>
<dbReference type="NCBIfam" id="TIGR04183">
    <property type="entry name" value="Por_Secre_tail"/>
    <property type="match status" value="1"/>
</dbReference>
<sequence>MKKIYFLLFTLTSVFTASAQLQAGDIAFTGYNSDTPDSFSFVTFVDMPAGTQIEFTDNGWQAAGGFRANEGTFVWTSPNSVLTAGTVVTFTDIAADAVTHGTYTNSNVNLSASGDQVFAYDPNNVPNGTNISGFYAGIQMNGNWDSDSTSSNTSALPSTANANFIALDPEADSGVYDCSTTTGDVDTLKAAINNPANWITSQAYQNLTACTFVIPTLSTTTYKQSEFSVFPNPTSNGFVNIKTANNQPVAVVAYDVLGKQVLNTKLTTSRLNVSNLKAGVYILKLTQNGATTTKKLVIE</sequence>
<evidence type="ECO:0000256" key="1">
    <source>
        <dbReference type="ARBA" id="ARBA00022729"/>
    </source>
</evidence>
<evidence type="ECO:0000313" key="5">
    <source>
        <dbReference type="Proteomes" id="UP000627521"/>
    </source>
</evidence>
<proteinExistence type="predicted"/>
<dbReference type="InterPro" id="IPR026444">
    <property type="entry name" value="Secre_tail"/>
</dbReference>
<evidence type="ECO:0000256" key="2">
    <source>
        <dbReference type="SAM" id="SignalP"/>
    </source>
</evidence>
<evidence type="ECO:0000313" key="4">
    <source>
        <dbReference type="EMBL" id="MBD3864160.1"/>
    </source>
</evidence>
<dbReference type="EMBL" id="JACXXH010000006">
    <property type="protein sequence ID" value="MBD3864160.1"/>
    <property type="molecule type" value="Genomic_DNA"/>
</dbReference>
<feature type="domain" description="Secretion system C-terminal sorting" evidence="3">
    <location>
        <begin position="229"/>
        <end position="298"/>
    </location>
</feature>
<gene>
    <name evidence="4" type="ORF">IEG06_11920</name>
</gene>